<dbReference type="Gene3D" id="1.10.10.10">
    <property type="entry name" value="Winged helix-like DNA-binding domain superfamily/Winged helix DNA-binding domain"/>
    <property type="match status" value="1"/>
</dbReference>
<name>A0A9X1PB42_9BACT</name>
<keyword evidence="3" id="KW-1185">Reference proteome</keyword>
<dbReference type="InterPro" id="IPR036388">
    <property type="entry name" value="WH-like_DNA-bd_sf"/>
</dbReference>
<protein>
    <submittedName>
        <fullName evidence="2">Metalloregulator ArsR/SmtB family transcription factor</fullName>
    </submittedName>
</protein>
<dbReference type="InterPro" id="IPR036390">
    <property type="entry name" value="WH_DNA-bd_sf"/>
</dbReference>
<gene>
    <name evidence="2" type="ORF">LXM24_14550</name>
</gene>
<comment type="caution">
    <text evidence="2">The sequence shown here is derived from an EMBL/GenBank/DDBJ whole genome shotgun (WGS) entry which is preliminary data.</text>
</comment>
<dbReference type="RefSeq" id="WP_234613947.1">
    <property type="nucleotide sequence ID" value="NZ_CP098806.1"/>
</dbReference>
<dbReference type="InterPro" id="IPR011991">
    <property type="entry name" value="ArsR-like_HTH"/>
</dbReference>
<dbReference type="PANTHER" id="PTHR38600:SF2">
    <property type="entry name" value="SLL0088 PROTEIN"/>
    <property type="match status" value="1"/>
</dbReference>
<organism evidence="2 3">
    <name type="scientific">Dyadobacter fanqingshengii</name>
    <dbReference type="NCBI Taxonomy" id="2906443"/>
    <lineage>
        <taxon>Bacteria</taxon>
        <taxon>Pseudomonadati</taxon>
        <taxon>Bacteroidota</taxon>
        <taxon>Cytophagia</taxon>
        <taxon>Cytophagales</taxon>
        <taxon>Spirosomataceae</taxon>
        <taxon>Dyadobacter</taxon>
    </lineage>
</organism>
<dbReference type="EMBL" id="JAJTTA010000002">
    <property type="protein sequence ID" value="MCF0041320.1"/>
    <property type="molecule type" value="Genomic_DNA"/>
</dbReference>
<dbReference type="NCBIfam" id="NF033788">
    <property type="entry name" value="HTH_metalloreg"/>
    <property type="match status" value="1"/>
</dbReference>
<evidence type="ECO:0000259" key="1">
    <source>
        <dbReference type="PROSITE" id="PS50987"/>
    </source>
</evidence>
<dbReference type="PANTHER" id="PTHR38600">
    <property type="entry name" value="TRANSCRIPTIONAL REGULATORY PROTEIN"/>
    <property type="match status" value="1"/>
</dbReference>
<dbReference type="PROSITE" id="PS50987">
    <property type="entry name" value="HTH_ARSR_2"/>
    <property type="match status" value="1"/>
</dbReference>
<dbReference type="Proteomes" id="UP001139700">
    <property type="component" value="Unassembled WGS sequence"/>
</dbReference>
<sequence length="116" mass="13453">MKARRDVYQAIADPTRRDIISLIASQADATQPYNVNAIAEKFDMTRQAISLHVKILADCGLLVITQSGRERFCEAKLERLDEVETWIEQSRKLWTRRFEKLDHYLNNVKSKSNGED</sequence>
<proteinExistence type="predicted"/>
<dbReference type="SMART" id="SM00418">
    <property type="entry name" value="HTH_ARSR"/>
    <property type="match status" value="1"/>
</dbReference>
<evidence type="ECO:0000313" key="3">
    <source>
        <dbReference type="Proteomes" id="UP001139700"/>
    </source>
</evidence>
<dbReference type="InterPro" id="IPR001845">
    <property type="entry name" value="HTH_ArsR_DNA-bd_dom"/>
</dbReference>
<dbReference type="AlphaFoldDB" id="A0A9X1PB42"/>
<reference evidence="2" key="1">
    <citation type="submission" date="2021-12" db="EMBL/GenBank/DDBJ databases">
        <title>Novel species in genus Dyadobacter.</title>
        <authorList>
            <person name="Ma C."/>
        </authorList>
    </citation>
    <scope>NUCLEOTIDE SEQUENCE</scope>
    <source>
        <strain evidence="2">CY399</strain>
    </source>
</reference>
<feature type="domain" description="HTH arsR-type" evidence="1">
    <location>
        <begin position="1"/>
        <end position="95"/>
    </location>
</feature>
<dbReference type="GO" id="GO:0003700">
    <property type="term" value="F:DNA-binding transcription factor activity"/>
    <property type="evidence" value="ECO:0007669"/>
    <property type="project" value="InterPro"/>
</dbReference>
<dbReference type="Pfam" id="PF12840">
    <property type="entry name" value="HTH_20"/>
    <property type="match status" value="1"/>
</dbReference>
<evidence type="ECO:0000313" key="2">
    <source>
        <dbReference type="EMBL" id="MCF0041320.1"/>
    </source>
</evidence>
<dbReference type="CDD" id="cd00090">
    <property type="entry name" value="HTH_ARSR"/>
    <property type="match status" value="1"/>
</dbReference>
<accession>A0A9X1PB42</accession>
<dbReference type="SUPFAM" id="SSF46785">
    <property type="entry name" value="Winged helix' DNA-binding domain"/>
    <property type="match status" value="1"/>
</dbReference>